<gene>
    <name evidence="3" type="ORF">E7746_04065</name>
</gene>
<sequence>MRKYILCLALVASMIGAFSASAQFRYGPMLGIDITNLKFRQDLITVDKSVGFSTGIATEMMFPGIGFGVSSGIFYEQRGATLNLGEKLVWASQGYGKERSYLHYIEIPIHLRFKYTRLNGMEDYVAPFVFGGPSFSILAAHSNVKALKYAGGEMGLTVGLGVEIFKNWQVQASRTWGMVYAVKTKLLDDFSAKNRTWDIRVVYLF</sequence>
<dbReference type="Pfam" id="PF13568">
    <property type="entry name" value="OMP_b-brl_2"/>
    <property type="match status" value="1"/>
</dbReference>
<dbReference type="EMBL" id="CP039393">
    <property type="protein sequence ID" value="QCD35114.1"/>
    <property type="molecule type" value="Genomic_DNA"/>
</dbReference>
<dbReference type="KEGG" id="mgod:E7746_04065"/>
<dbReference type="RefSeq" id="WP_123395923.1">
    <property type="nucleotide sequence ID" value="NZ_CANQMU010000004.1"/>
</dbReference>
<accession>A0A4P7VHL4</accession>
<reference evidence="3 4" key="1">
    <citation type="submission" date="2019-02" db="EMBL/GenBank/DDBJ databases">
        <title>Isolation and identification of novel species under the genus Muribaculum.</title>
        <authorList>
            <person name="Miyake S."/>
            <person name="Ding Y."/>
            <person name="Low A."/>
            <person name="Soh M."/>
            <person name="Seedorf H."/>
        </authorList>
    </citation>
    <scope>NUCLEOTIDE SEQUENCE [LARGE SCALE GENOMIC DNA]</scope>
    <source>
        <strain evidence="3 4">TLL-A4</strain>
    </source>
</reference>
<evidence type="ECO:0000313" key="3">
    <source>
        <dbReference type="EMBL" id="QCD35114.1"/>
    </source>
</evidence>
<name>A0A4P7VHL4_9BACT</name>
<organism evidence="3 4">
    <name type="scientific">Muribaculum gordoncarteri</name>
    <dbReference type="NCBI Taxonomy" id="2530390"/>
    <lineage>
        <taxon>Bacteria</taxon>
        <taxon>Pseudomonadati</taxon>
        <taxon>Bacteroidota</taxon>
        <taxon>Bacteroidia</taxon>
        <taxon>Bacteroidales</taxon>
        <taxon>Muribaculaceae</taxon>
        <taxon>Muribaculum</taxon>
    </lineage>
</organism>
<feature type="chain" id="PRO_5020802152" evidence="1">
    <location>
        <begin position="23"/>
        <end position="205"/>
    </location>
</feature>
<evidence type="ECO:0000313" key="4">
    <source>
        <dbReference type="Proteomes" id="UP000297031"/>
    </source>
</evidence>
<evidence type="ECO:0000256" key="1">
    <source>
        <dbReference type="SAM" id="SignalP"/>
    </source>
</evidence>
<keyword evidence="1" id="KW-0732">Signal</keyword>
<proteinExistence type="predicted"/>
<protein>
    <submittedName>
        <fullName evidence="3">PorT family protein</fullName>
    </submittedName>
</protein>
<dbReference type="Proteomes" id="UP000297031">
    <property type="component" value="Chromosome"/>
</dbReference>
<feature type="signal peptide" evidence="1">
    <location>
        <begin position="1"/>
        <end position="22"/>
    </location>
</feature>
<keyword evidence="4" id="KW-1185">Reference proteome</keyword>
<dbReference type="OrthoDB" id="1092686at2"/>
<feature type="domain" description="Outer membrane protein beta-barrel" evidence="2">
    <location>
        <begin position="22"/>
        <end position="177"/>
    </location>
</feature>
<dbReference type="AlphaFoldDB" id="A0A4P7VHL4"/>
<dbReference type="InterPro" id="IPR025665">
    <property type="entry name" value="Beta-barrel_OMP_2"/>
</dbReference>
<evidence type="ECO:0000259" key="2">
    <source>
        <dbReference type="Pfam" id="PF13568"/>
    </source>
</evidence>